<proteinExistence type="predicted"/>
<accession>A0AAP0I133</accession>
<dbReference type="GO" id="GO:0008234">
    <property type="term" value="F:cysteine-type peptidase activity"/>
    <property type="evidence" value="ECO:0007669"/>
    <property type="project" value="InterPro"/>
</dbReference>
<dbReference type="SUPFAM" id="SSF54001">
    <property type="entry name" value="Cysteine proteinases"/>
    <property type="match status" value="1"/>
</dbReference>
<dbReference type="InterPro" id="IPR038765">
    <property type="entry name" value="Papain-like_cys_pep_sf"/>
</dbReference>
<organism evidence="2 3">
    <name type="scientific">Stephania cephalantha</name>
    <dbReference type="NCBI Taxonomy" id="152367"/>
    <lineage>
        <taxon>Eukaryota</taxon>
        <taxon>Viridiplantae</taxon>
        <taxon>Streptophyta</taxon>
        <taxon>Embryophyta</taxon>
        <taxon>Tracheophyta</taxon>
        <taxon>Spermatophyta</taxon>
        <taxon>Magnoliopsida</taxon>
        <taxon>Ranunculales</taxon>
        <taxon>Menispermaceae</taxon>
        <taxon>Menispermoideae</taxon>
        <taxon>Cissampelideae</taxon>
        <taxon>Stephania</taxon>
    </lineage>
</organism>
<dbReference type="Gene3D" id="3.90.70.10">
    <property type="entry name" value="Cysteine proteinases"/>
    <property type="match status" value="1"/>
</dbReference>
<dbReference type="GO" id="GO:0006508">
    <property type="term" value="P:proteolysis"/>
    <property type="evidence" value="ECO:0007669"/>
    <property type="project" value="InterPro"/>
</dbReference>
<dbReference type="Pfam" id="PF00112">
    <property type="entry name" value="Peptidase_C1"/>
    <property type="match status" value="1"/>
</dbReference>
<keyword evidence="3" id="KW-1185">Reference proteome</keyword>
<evidence type="ECO:0000313" key="2">
    <source>
        <dbReference type="EMBL" id="KAK9104040.1"/>
    </source>
</evidence>
<reference evidence="2 3" key="1">
    <citation type="submission" date="2024-01" db="EMBL/GenBank/DDBJ databases">
        <title>Genome assemblies of Stephania.</title>
        <authorList>
            <person name="Yang L."/>
        </authorList>
    </citation>
    <scope>NUCLEOTIDE SEQUENCE [LARGE SCALE GENOMIC DNA]</scope>
    <source>
        <strain evidence="2">JXDWG</strain>
        <tissue evidence="2">Leaf</tissue>
    </source>
</reference>
<sequence length="54" mass="5738">MAFRYVVSNEGLTTDEDYPYKAKNGTCDAQKAVQRAETLMGVLAKPGSSSSGGH</sequence>
<dbReference type="InterPro" id="IPR000668">
    <property type="entry name" value="Peptidase_C1A_C"/>
</dbReference>
<evidence type="ECO:0000259" key="1">
    <source>
        <dbReference type="Pfam" id="PF00112"/>
    </source>
</evidence>
<dbReference type="AlphaFoldDB" id="A0AAP0I133"/>
<dbReference type="Proteomes" id="UP001419268">
    <property type="component" value="Unassembled WGS sequence"/>
</dbReference>
<evidence type="ECO:0000313" key="3">
    <source>
        <dbReference type="Proteomes" id="UP001419268"/>
    </source>
</evidence>
<feature type="domain" description="Peptidase C1A papain C-terminal" evidence="1">
    <location>
        <begin position="2"/>
        <end position="35"/>
    </location>
</feature>
<dbReference type="EMBL" id="JBBNAG010000009">
    <property type="protein sequence ID" value="KAK9104040.1"/>
    <property type="molecule type" value="Genomic_DNA"/>
</dbReference>
<comment type="caution">
    <text evidence="2">The sequence shown here is derived from an EMBL/GenBank/DDBJ whole genome shotgun (WGS) entry which is preliminary data.</text>
</comment>
<protein>
    <recommendedName>
        <fullName evidence="1">Peptidase C1A papain C-terminal domain-containing protein</fullName>
    </recommendedName>
</protein>
<gene>
    <name evidence="2" type="ORF">Scep_020884</name>
</gene>
<name>A0AAP0I133_9MAGN</name>